<dbReference type="Gene3D" id="3.40.50.300">
    <property type="entry name" value="P-loop containing nucleotide triphosphate hydrolases"/>
    <property type="match status" value="1"/>
</dbReference>
<dbReference type="OrthoDB" id="5298774at2"/>
<dbReference type="PROSITE" id="PS50893">
    <property type="entry name" value="ABC_TRANSPORTER_2"/>
    <property type="match status" value="1"/>
</dbReference>
<keyword evidence="5" id="KW-0067">ATP-binding</keyword>
<dbReference type="AlphaFoldDB" id="N6Z901"/>
<dbReference type="SUPFAM" id="SSF52540">
    <property type="entry name" value="P-loop containing nucleoside triphosphate hydrolases"/>
    <property type="match status" value="1"/>
</dbReference>
<dbReference type="PANTHER" id="PTHR42788">
    <property type="entry name" value="TAURINE IMPORT ATP-BINDING PROTEIN-RELATED"/>
    <property type="match status" value="1"/>
</dbReference>
<dbReference type="SMART" id="SM00382">
    <property type="entry name" value="AAA"/>
    <property type="match status" value="1"/>
</dbReference>
<evidence type="ECO:0000313" key="7">
    <source>
        <dbReference type="EMBL" id="ENO88644.1"/>
    </source>
</evidence>
<feature type="domain" description="ABC transporter" evidence="6">
    <location>
        <begin position="8"/>
        <end position="229"/>
    </location>
</feature>
<keyword evidence="4" id="KW-0547">Nucleotide-binding</keyword>
<dbReference type="GO" id="GO:0005524">
    <property type="term" value="F:ATP binding"/>
    <property type="evidence" value="ECO:0007669"/>
    <property type="project" value="UniProtKB-KW"/>
</dbReference>
<dbReference type="RefSeq" id="WP_004336601.1">
    <property type="nucleotide sequence ID" value="NZ_AMXE01000023.1"/>
</dbReference>
<name>N6Z901_THAL4</name>
<dbReference type="Proteomes" id="UP000013232">
    <property type="component" value="Unassembled WGS sequence"/>
</dbReference>
<dbReference type="PANTHER" id="PTHR42788:SF13">
    <property type="entry name" value="ALIPHATIC SULFONATES IMPORT ATP-BINDING PROTEIN SSUB"/>
    <property type="match status" value="1"/>
</dbReference>
<keyword evidence="3" id="KW-1003">Cell membrane</keyword>
<proteinExistence type="inferred from homology"/>
<dbReference type="EMBL" id="AMXE01000023">
    <property type="protein sequence ID" value="ENO88644.1"/>
    <property type="molecule type" value="Genomic_DNA"/>
</dbReference>
<keyword evidence="8" id="KW-1185">Reference proteome</keyword>
<evidence type="ECO:0000313" key="8">
    <source>
        <dbReference type="Proteomes" id="UP000013232"/>
    </source>
</evidence>
<dbReference type="InterPro" id="IPR003593">
    <property type="entry name" value="AAA+_ATPase"/>
</dbReference>
<dbReference type="Pfam" id="PF00005">
    <property type="entry name" value="ABC_tran"/>
    <property type="match status" value="1"/>
</dbReference>
<reference evidence="7 8" key="1">
    <citation type="submission" date="2012-09" db="EMBL/GenBank/DDBJ databases">
        <title>Draft Genome Sequences of 6 Strains from Genus Thauera.</title>
        <authorList>
            <person name="Liu B."/>
            <person name="Shapleigh J.P."/>
            <person name="Frostegard A.H."/>
        </authorList>
    </citation>
    <scope>NUCLEOTIDE SEQUENCE [LARGE SCALE GENOMIC DNA]</scope>
    <source>
        <strain evidence="8">47Lol / DSM 12138</strain>
    </source>
</reference>
<keyword evidence="2" id="KW-0813">Transport</keyword>
<dbReference type="InterPro" id="IPR003439">
    <property type="entry name" value="ABC_transporter-like_ATP-bd"/>
</dbReference>
<gene>
    <name evidence="7" type="ORF">C666_08275</name>
</gene>
<dbReference type="PROSITE" id="PS00211">
    <property type="entry name" value="ABC_TRANSPORTER_1"/>
    <property type="match status" value="1"/>
</dbReference>
<evidence type="ECO:0000256" key="2">
    <source>
        <dbReference type="ARBA" id="ARBA00022448"/>
    </source>
</evidence>
<protein>
    <submittedName>
        <fullName evidence="7">ABC transporter</fullName>
    </submittedName>
</protein>
<evidence type="ECO:0000256" key="1">
    <source>
        <dbReference type="ARBA" id="ARBA00005417"/>
    </source>
</evidence>
<accession>N6Z901</accession>
<dbReference type="GO" id="GO:0016887">
    <property type="term" value="F:ATP hydrolysis activity"/>
    <property type="evidence" value="ECO:0007669"/>
    <property type="project" value="InterPro"/>
</dbReference>
<dbReference type="InterPro" id="IPR027417">
    <property type="entry name" value="P-loop_NTPase"/>
</dbReference>
<dbReference type="eggNOG" id="COG1116">
    <property type="taxonomic scope" value="Bacteria"/>
</dbReference>
<organism evidence="7 8">
    <name type="scientific">Thauera linaloolentis (strain DSM 12138 / JCM 21573 / CCUG 41526 / CIP 105981 / IAM 15112 / NBRC 102519 / 47Lol)</name>
    <dbReference type="NCBI Taxonomy" id="1123367"/>
    <lineage>
        <taxon>Bacteria</taxon>
        <taxon>Pseudomonadati</taxon>
        <taxon>Pseudomonadota</taxon>
        <taxon>Betaproteobacteria</taxon>
        <taxon>Rhodocyclales</taxon>
        <taxon>Zoogloeaceae</taxon>
        <taxon>Thauera</taxon>
    </lineage>
</organism>
<evidence type="ECO:0000256" key="3">
    <source>
        <dbReference type="ARBA" id="ARBA00022475"/>
    </source>
</evidence>
<dbReference type="InterPro" id="IPR017871">
    <property type="entry name" value="ABC_transporter-like_CS"/>
</dbReference>
<dbReference type="STRING" id="1123367.GCA_000621305_01633"/>
<dbReference type="InterPro" id="IPR050166">
    <property type="entry name" value="ABC_transporter_ATP-bind"/>
</dbReference>
<comment type="caution">
    <text evidence="7">The sequence shown here is derived from an EMBL/GenBank/DDBJ whole genome shotgun (WGS) entry which is preliminary data.</text>
</comment>
<comment type="similarity">
    <text evidence="1">Belongs to the ABC transporter superfamily.</text>
</comment>
<evidence type="ECO:0000256" key="5">
    <source>
        <dbReference type="ARBA" id="ARBA00022840"/>
    </source>
</evidence>
<evidence type="ECO:0000259" key="6">
    <source>
        <dbReference type="PROSITE" id="PS50893"/>
    </source>
</evidence>
<sequence>MSAPPRELRVDGLSHAFGRDEVLAGIGFRLPAGEVAALVGPSGCGKTTLLHLAAGLLTVQQGRVSNTFATTAFMFQQPRLLPWQSALDNIALGLKAAGMKCDERHYRAHDIALRLGLAHRDLDKFPHQLSGGMQSRVALARALVLAPDLLLLDEPFSALDVGLKEELYRLLLDHQADREMGVLMITHDLMEAVRLSDAILVMAPEPGRIVCRFELSVPAARRDDAWVYRHTAELLQTAAVRESFGLPPAMPGAGERGAEAPAPARPVSALRLVVPAEPVPAARGGSRCGG</sequence>
<evidence type="ECO:0000256" key="4">
    <source>
        <dbReference type="ARBA" id="ARBA00022741"/>
    </source>
</evidence>
<keyword evidence="3" id="KW-0472">Membrane</keyword>